<comment type="caution">
    <text evidence="1">The sequence shown here is derived from an EMBL/GenBank/DDBJ whole genome shotgun (WGS) entry which is preliminary data.</text>
</comment>
<evidence type="ECO:0000313" key="2">
    <source>
        <dbReference type="Proteomes" id="UP001054945"/>
    </source>
</evidence>
<protein>
    <submittedName>
        <fullName evidence="1">Uncharacterized protein</fullName>
    </submittedName>
</protein>
<keyword evidence="2" id="KW-1185">Reference proteome</keyword>
<reference evidence="1 2" key="1">
    <citation type="submission" date="2021-06" db="EMBL/GenBank/DDBJ databases">
        <title>Caerostris extrusa draft genome.</title>
        <authorList>
            <person name="Kono N."/>
            <person name="Arakawa K."/>
        </authorList>
    </citation>
    <scope>NUCLEOTIDE SEQUENCE [LARGE SCALE GENOMIC DNA]</scope>
</reference>
<organism evidence="1 2">
    <name type="scientific">Caerostris extrusa</name>
    <name type="common">Bark spider</name>
    <name type="synonym">Caerostris bankana</name>
    <dbReference type="NCBI Taxonomy" id="172846"/>
    <lineage>
        <taxon>Eukaryota</taxon>
        <taxon>Metazoa</taxon>
        <taxon>Ecdysozoa</taxon>
        <taxon>Arthropoda</taxon>
        <taxon>Chelicerata</taxon>
        <taxon>Arachnida</taxon>
        <taxon>Araneae</taxon>
        <taxon>Araneomorphae</taxon>
        <taxon>Entelegynae</taxon>
        <taxon>Araneoidea</taxon>
        <taxon>Araneidae</taxon>
        <taxon>Caerostris</taxon>
    </lineage>
</organism>
<dbReference type="EMBL" id="BPLR01004621">
    <property type="protein sequence ID" value="GIX96247.1"/>
    <property type="molecule type" value="Genomic_DNA"/>
</dbReference>
<proteinExistence type="predicted"/>
<evidence type="ECO:0000313" key="1">
    <source>
        <dbReference type="EMBL" id="GIX96247.1"/>
    </source>
</evidence>
<dbReference type="AlphaFoldDB" id="A0AAV4PFX7"/>
<dbReference type="Proteomes" id="UP001054945">
    <property type="component" value="Unassembled WGS sequence"/>
</dbReference>
<sequence length="70" mass="7914">MAVTALHSRYTTSEDFLLQPVSIQRLDAAGATGLPELTGFQCWMHIYGRGRLKNHWQRKQPLAGFTVVNQ</sequence>
<accession>A0AAV4PFX7</accession>
<name>A0AAV4PFX7_CAEEX</name>
<gene>
    <name evidence="1" type="ORF">CEXT_209681</name>
</gene>